<reference evidence="1 2" key="2">
    <citation type="submission" date="2018-11" db="EMBL/GenBank/DDBJ databases">
        <authorList>
            <consortium name="Pathogen Informatics"/>
        </authorList>
    </citation>
    <scope>NUCLEOTIDE SEQUENCE [LARGE SCALE GENOMIC DNA]</scope>
    <source>
        <strain evidence="1">Dakar</strain>
        <strain evidence="2">Dakar, Senegal</strain>
    </source>
</reference>
<organism evidence="3">
    <name type="scientific">Schistosoma curassoni</name>
    <dbReference type="NCBI Taxonomy" id="6186"/>
    <lineage>
        <taxon>Eukaryota</taxon>
        <taxon>Metazoa</taxon>
        <taxon>Spiralia</taxon>
        <taxon>Lophotrochozoa</taxon>
        <taxon>Platyhelminthes</taxon>
        <taxon>Trematoda</taxon>
        <taxon>Digenea</taxon>
        <taxon>Strigeidida</taxon>
        <taxon>Schistosomatoidea</taxon>
        <taxon>Schistosomatidae</taxon>
        <taxon>Schistosoma</taxon>
    </lineage>
</organism>
<proteinExistence type="predicted"/>
<name>A0A183K691_9TREM</name>
<dbReference type="Proteomes" id="UP000279833">
    <property type="component" value="Unassembled WGS sequence"/>
</dbReference>
<protein>
    <submittedName>
        <fullName evidence="3">DNA-binding response regulator</fullName>
    </submittedName>
</protein>
<accession>A0A183K691</accession>
<dbReference type="EMBL" id="UZAK01033828">
    <property type="protein sequence ID" value="VDP40273.1"/>
    <property type="molecule type" value="Genomic_DNA"/>
</dbReference>
<evidence type="ECO:0000313" key="1">
    <source>
        <dbReference type="EMBL" id="VDP40273.1"/>
    </source>
</evidence>
<reference evidence="3" key="1">
    <citation type="submission" date="2016-06" db="UniProtKB">
        <authorList>
            <consortium name="WormBaseParasite"/>
        </authorList>
    </citation>
    <scope>IDENTIFICATION</scope>
</reference>
<evidence type="ECO:0000313" key="3">
    <source>
        <dbReference type="WBParaSite" id="SCUD_0001051601-mRNA-1"/>
    </source>
</evidence>
<sequence length="32" mass="3598">GYLNRITKKGDLSQCETYRGITLLLVPGKVFN</sequence>
<gene>
    <name evidence="1" type="ORF">SCUD_LOCUS10516</name>
</gene>
<dbReference type="WBParaSite" id="SCUD_0001051601-mRNA-1">
    <property type="protein sequence ID" value="SCUD_0001051601-mRNA-1"/>
    <property type="gene ID" value="SCUD_0001051601"/>
</dbReference>
<evidence type="ECO:0000313" key="2">
    <source>
        <dbReference type="Proteomes" id="UP000279833"/>
    </source>
</evidence>
<dbReference type="AlphaFoldDB" id="A0A183K691"/>
<keyword evidence="2" id="KW-1185">Reference proteome</keyword>